<evidence type="ECO:0008006" key="5">
    <source>
        <dbReference type="Google" id="ProtNLM"/>
    </source>
</evidence>
<dbReference type="InterPro" id="IPR000477">
    <property type="entry name" value="RT_dom"/>
</dbReference>
<protein>
    <recommendedName>
        <fullName evidence="5">Reverse transcriptase domain-containing protein</fullName>
    </recommendedName>
</protein>
<feature type="domain" description="RNase H type-1" evidence="1">
    <location>
        <begin position="527"/>
        <end position="694"/>
    </location>
</feature>
<dbReference type="EMBL" id="CAXAMN010028850">
    <property type="protein sequence ID" value="CAK9117896.1"/>
    <property type="molecule type" value="Genomic_DNA"/>
</dbReference>
<dbReference type="SUPFAM" id="SSF53098">
    <property type="entry name" value="Ribonuclease H-like"/>
    <property type="match status" value="1"/>
</dbReference>
<name>A0ABP0SZM7_9DINO</name>
<dbReference type="InterPro" id="IPR036397">
    <property type="entry name" value="RNaseH_sf"/>
</dbReference>
<dbReference type="Pfam" id="PF00078">
    <property type="entry name" value="RVT_1"/>
    <property type="match status" value="1"/>
</dbReference>
<evidence type="ECO:0000259" key="2">
    <source>
        <dbReference type="Pfam" id="PF00078"/>
    </source>
</evidence>
<dbReference type="Proteomes" id="UP001642484">
    <property type="component" value="Unassembled WGS sequence"/>
</dbReference>
<dbReference type="InterPro" id="IPR002156">
    <property type="entry name" value="RNaseH_domain"/>
</dbReference>
<gene>
    <name evidence="3" type="ORF">CCMP2556_LOCUS55117</name>
</gene>
<dbReference type="InterPro" id="IPR012337">
    <property type="entry name" value="RNaseH-like_sf"/>
</dbReference>
<sequence>MVGFQWKLEQAHLGTDLSYGGLTLDLVKAFNLIGREPAAEAMLHYGLPPEWVQFWFSSISDMDRVWEVNGSLSQPFKPTTGCPEGDTWSVAAMLALSNVWIHMLQDTPKPVAPLSYADNLGWSAQDPDAHQDALTLTLAWSHALKLQVDWKKTWVWATDSTHADAWRQHRRHFPELQDVLKVTDARELGYMIAYLKCQNKKTFFARHSEALEQCRRISRLPHPLSVKGNLLRAPLSRLLYGTELHMVSLEHLRQLRTAMARALLGGQSQPNPYLALAILHKDILDPHFQLLYHAFRTIRRFLWSRPVEDRGHFYRQVVRHSGHPWHVYGPAGTLRYHLDFLGWTMNIHGQILTDAFGNVEFLTSAPAHLHQELVFAWERHVQLQLHARHDWKGVPQPDFATTASLFTKLPADRQRILAGELTGSFQLQHRKTKWVEGLDEHCPLCGGDDTVEHRRLLCPALQQARMAHGDVVSHLLEVDSLTLPVIYRHPEHIFDHWWSHHIPDATLMPQAKQLLAQDCAQGLRPLVFTDGSAAPPAYPEARQAAGAAVVISRSQVATPTQWEMLLHTYFASSMIPPEFVTMCVMPTSGSQTIPRSELAIVVQVIQQSSCVEIVTDSQYVIDLHCRVKAQSDIAALQALPNFDLLYQLFRLQRQPGYDVVFTKVASHALAPGAPTWERVLQLGNEAADQAAKTARTQLVDACRQVPTSHYLQERQRVSAQFALCYDVGCLRKNLLQTTETTTLPSQPASDFLDTEVADPHMFPPQLHQTPLIRFSLWGAGFTEGILFWASSVRWPRDSFCTAKADIGSVSVTWMELLIDCQFTLQLQWPHSTVSSKHPPILRHPGIHGVNQVDVPFSWNLSNFRRAIRHLEDLLGLQLLPKARGTVNSLYRLGARGHKKGIPWRPQLCCPKEVEQSLREYFRLHPHCTQFRAQPPMIQLPAKFVVCWKLDERSFEPDIGGLRLARFTSWKQKGRPSPLPFGPPR</sequence>
<feature type="domain" description="Reverse transcriptase" evidence="2">
    <location>
        <begin position="20"/>
        <end position="157"/>
    </location>
</feature>
<comment type="caution">
    <text evidence="3">The sequence shown here is derived from an EMBL/GenBank/DDBJ whole genome shotgun (WGS) entry which is preliminary data.</text>
</comment>
<evidence type="ECO:0000313" key="3">
    <source>
        <dbReference type="EMBL" id="CAK9117896.1"/>
    </source>
</evidence>
<accession>A0ABP0SZM7</accession>
<reference evidence="3 4" key="1">
    <citation type="submission" date="2024-02" db="EMBL/GenBank/DDBJ databases">
        <authorList>
            <person name="Chen Y."/>
            <person name="Shah S."/>
            <person name="Dougan E. K."/>
            <person name="Thang M."/>
            <person name="Chan C."/>
        </authorList>
    </citation>
    <scope>NUCLEOTIDE SEQUENCE [LARGE SCALE GENOMIC DNA]</scope>
</reference>
<proteinExistence type="predicted"/>
<dbReference type="Pfam" id="PF00075">
    <property type="entry name" value="RNase_H"/>
    <property type="match status" value="1"/>
</dbReference>
<keyword evidence="4" id="KW-1185">Reference proteome</keyword>
<evidence type="ECO:0000259" key="1">
    <source>
        <dbReference type="Pfam" id="PF00075"/>
    </source>
</evidence>
<organism evidence="3 4">
    <name type="scientific">Durusdinium trenchii</name>
    <dbReference type="NCBI Taxonomy" id="1381693"/>
    <lineage>
        <taxon>Eukaryota</taxon>
        <taxon>Sar</taxon>
        <taxon>Alveolata</taxon>
        <taxon>Dinophyceae</taxon>
        <taxon>Suessiales</taxon>
        <taxon>Symbiodiniaceae</taxon>
        <taxon>Durusdinium</taxon>
    </lineage>
</organism>
<evidence type="ECO:0000313" key="4">
    <source>
        <dbReference type="Proteomes" id="UP001642484"/>
    </source>
</evidence>
<dbReference type="Gene3D" id="3.30.420.10">
    <property type="entry name" value="Ribonuclease H-like superfamily/Ribonuclease H"/>
    <property type="match status" value="1"/>
</dbReference>